<reference evidence="2 3" key="1">
    <citation type="submission" date="2019-04" db="EMBL/GenBank/DDBJ databases">
        <authorList>
            <person name="Van Vliet M D."/>
        </authorList>
    </citation>
    <scope>NUCLEOTIDE SEQUENCE [LARGE SCALE GENOMIC DNA]</scope>
    <source>
        <strain evidence="2 3">F1</strain>
    </source>
</reference>
<name>A0A6C2U488_PONDE</name>
<dbReference type="EMBL" id="CAAHFG010000002">
    <property type="protein sequence ID" value="VGO14790.1"/>
    <property type="molecule type" value="Genomic_DNA"/>
</dbReference>
<feature type="transmembrane region" description="Helical" evidence="1">
    <location>
        <begin position="53"/>
        <end position="73"/>
    </location>
</feature>
<evidence type="ECO:0000313" key="3">
    <source>
        <dbReference type="Proteomes" id="UP000366872"/>
    </source>
</evidence>
<dbReference type="AlphaFoldDB" id="A0A6C2U488"/>
<keyword evidence="1" id="KW-0812">Transmembrane</keyword>
<dbReference type="RefSeq" id="WP_136080416.1">
    <property type="nucleotide sequence ID" value="NZ_CAAHFG010000002.1"/>
</dbReference>
<feature type="transmembrane region" description="Helical" evidence="1">
    <location>
        <begin position="12"/>
        <end position="33"/>
    </location>
</feature>
<proteinExistence type="predicted"/>
<protein>
    <submittedName>
        <fullName evidence="2">Uncharacterized protein</fullName>
    </submittedName>
</protein>
<dbReference type="Proteomes" id="UP000366872">
    <property type="component" value="Unassembled WGS sequence"/>
</dbReference>
<evidence type="ECO:0000256" key="1">
    <source>
        <dbReference type="SAM" id="Phobius"/>
    </source>
</evidence>
<keyword evidence="1" id="KW-0472">Membrane</keyword>
<organism evidence="2 3">
    <name type="scientific">Pontiella desulfatans</name>
    <dbReference type="NCBI Taxonomy" id="2750659"/>
    <lineage>
        <taxon>Bacteria</taxon>
        <taxon>Pseudomonadati</taxon>
        <taxon>Kiritimatiellota</taxon>
        <taxon>Kiritimatiellia</taxon>
        <taxon>Kiritimatiellales</taxon>
        <taxon>Pontiellaceae</taxon>
        <taxon>Pontiella</taxon>
    </lineage>
</organism>
<sequence length="229" mass="25124">MDQVTISPKKTTTLLVALAIAMGLLNIVSFVPLLRGTRDVPIYMLNLDAEQSIPALFSTVLLWLCAIFAAFIARSDPGKRSYRLKWGGIALAFFFLGIDEALCFHERLNGIFLRDSGILTLGWTLPYAVLAIVFAISYLRFLGEIPKETRNLIIIAGSLYVCGSLVVEVIGGRLRAGGIEGIGYHSMVAMEELLEMSGAIVFIHAFSSYIDKHLPNFHLGISSTIPTEE</sequence>
<gene>
    <name evidence="2" type="ORF">PDESU_03359</name>
</gene>
<feature type="transmembrane region" description="Helical" evidence="1">
    <location>
        <begin position="118"/>
        <end position="139"/>
    </location>
</feature>
<feature type="transmembrane region" description="Helical" evidence="1">
    <location>
        <begin position="82"/>
        <end position="98"/>
    </location>
</feature>
<keyword evidence="1" id="KW-1133">Transmembrane helix</keyword>
<feature type="transmembrane region" description="Helical" evidence="1">
    <location>
        <begin position="151"/>
        <end position="173"/>
    </location>
</feature>
<evidence type="ECO:0000313" key="2">
    <source>
        <dbReference type="EMBL" id="VGO14790.1"/>
    </source>
</evidence>
<accession>A0A6C2U488</accession>
<keyword evidence="3" id="KW-1185">Reference proteome</keyword>